<proteinExistence type="predicted"/>
<evidence type="ECO:0000259" key="2">
    <source>
        <dbReference type="Pfam" id="PF23664"/>
    </source>
</evidence>
<evidence type="ECO:0000259" key="4">
    <source>
        <dbReference type="Pfam" id="PF24312"/>
    </source>
</evidence>
<dbReference type="GO" id="GO:0070762">
    <property type="term" value="C:nuclear pore transmembrane ring"/>
    <property type="evidence" value="ECO:0007669"/>
    <property type="project" value="TreeGrafter"/>
</dbReference>
<feature type="region of interest" description="Disordered" evidence="1">
    <location>
        <begin position="1"/>
        <end position="47"/>
    </location>
</feature>
<dbReference type="InterPro" id="IPR056544">
    <property type="entry name" value="Ig_POM152"/>
</dbReference>
<feature type="domain" description="Nucleoporin POM152 immunoglobulin-like" evidence="2">
    <location>
        <begin position="564"/>
        <end position="667"/>
    </location>
</feature>
<protein>
    <recommendedName>
        <fullName evidence="9">Nucleoporin Pom152</fullName>
    </recommendedName>
</protein>
<feature type="domain" description="Nucleoporin POM152 Ig-like" evidence="4">
    <location>
        <begin position="456"/>
        <end position="560"/>
    </location>
</feature>
<evidence type="ECO:0000313" key="7">
    <source>
        <dbReference type="EMBL" id="KAH0562574.1"/>
    </source>
</evidence>
<evidence type="ECO:0000313" key="8">
    <source>
        <dbReference type="Proteomes" id="UP000750711"/>
    </source>
</evidence>
<evidence type="ECO:0000256" key="1">
    <source>
        <dbReference type="SAM" id="MobiDB-lite"/>
    </source>
</evidence>
<feature type="domain" description="Nucleoporin POM152 first Ig-like" evidence="5">
    <location>
        <begin position="202"/>
        <end position="311"/>
    </location>
</feature>
<dbReference type="Proteomes" id="UP000750711">
    <property type="component" value="Unassembled WGS sequence"/>
</dbReference>
<evidence type="ECO:0000259" key="3">
    <source>
        <dbReference type="Pfam" id="PF24097"/>
    </source>
</evidence>
<accession>A0A9P8LE66</accession>
<feature type="domain" description="Nucleoporin POM152 immunoglobulin-like" evidence="2">
    <location>
        <begin position="887"/>
        <end position="974"/>
    </location>
</feature>
<name>A0A9P8LE66_9PEZI</name>
<dbReference type="Pfam" id="PF24527">
    <property type="entry name" value="Ig-like_Pom152_9"/>
    <property type="match status" value="1"/>
</dbReference>
<comment type="caution">
    <text evidence="7">The sequence shown here is derived from an EMBL/GenBank/DDBJ whole genome shotgun (WGS) entry which is preliminary data.</text>
</comment>
<evidence type="ECO:0000259" key="5">
    <source>
        <dbReference type="Pfam" id="PF24519"/>
    </source>
</evidence>
<dbReference type="PANTHER" id="PTHR28206">
    <property type="entry name" value="NUCLEOPORIN POM152"/>
    <property type="match status" value="1"/>
</dbReference>
<dbReference type="Pfam" id="PF24519">
    <property type="entry name" value="Ig-like_Pom152_1"/>
    <property type="match status" value="1"/>
</dbReference>
<dbReference type="InterPro" id="IPR056542">
    <property type="entry name" value="Ig-like_POM152_1st"/>
</dbReference>
<dbReference type="EMBL" id="JAGHQM010000323">
    <property type="protein sequence ID" value="KAH0562574.1"/>
    <property type="molecule type" value="Genomic_DNA"/>
</dbReference>
<evidence type="ECO:0008006" key="9">
    <source>
        <dbReference type="Google" id="ProtNLM"/>
    </source>
</evidence>
<dbReference type="AlphaFoldDB" id="A0A9P8LE66"/>
<dbReference type="GO" id="GO:0006606">
    <property type="term" value="P:protein import into nucleus"/>
    <property type="evidence" value="ECO:0007669"/>
    <property type="project" value="TreeGrafter"/>
</dbReference>
<gene>
    <name evidence="7" type="ORF">GP486_002741</name>
</gene>
<dbReference type="InterPro" id="IPR037701">
    <property type="entry name" value="Pom152"/>
</dbReference>
<dbReference type="InterPro" id="IPR056543">
    <property type="entry name" value="Ig-like_POM152_9th"/>
</dbReference>
<sequence length="1270" mass="141722">MNGTPRLRSAYPSTPQTGPASLSRNAASSAGRGPATPLKEAPVASAGQNTAPDGPLIPFHLVDAPSQRFYALAVYVGLFGWRLYDWYRLVEEDGDSIAEFWHFLKWGAIDGVFLYGLPGLRIPWLEWSWTTTTALFLVHAIMDGFLMFRFSIPLLSWLLAVVKIFYDREVAISEHSVDPATVIYNSSLILGKQTIHILPEGSAMLNPEGGCFCLDGSKRSVNLPIRINQTNPILIELLRIDLDTNQNETISISAKQVKDLKRKADKVLAKKDTSSPRFLNFEVRRTGIYRLQKVVDESKLEVQRRLSDTLVVACPKASIKRSQVDKCRGELSDLSLQVEGTPPLQIRYSRIVNRQDNWVSLQSIQPENFLSPFTGGQRASGALTGPSNPDVSWARAHSINVPLNESLSVSGTWLYSIDVVQDGCGNVANYSLRNDDGEQVRPKGANVEQTFIVHERPRASMSGCDPQHPLKIARGRTALLPIQIGSTGRGAADIGHTLTYMFTPHEQLHANGEHAANAKVEEVFLKSPAQGSPVRDQGLYTLKTVSNQFCAGDVMEPASCLVLNPPEPDMTMTSEEIHDKCAGKSIGLTVDLDLLGTPPFDLRYEITKSGDKHVQPKSVHINRLRHQLRLTPQEAGHYTYRFKTIDDSVYKGVPLPKSFVLEQDVKPPASARFVARGLRKSCIEEPVSFDVLLQGEAPWTLEYELVHGGKRSKQKIKDIGTELHTITTEKLVNGGEYALALASVQDKTGCKIFLEEEVKIDVRRQRPKVSFGQLEGKRETLTLEDSPVELPLRLTGEAPWKVKYRNLNDTSQPPVFEKRFHSSNDFLQVRNQGTYEIVDVQDNTCPGTVDPAARRFEVLWIPRPEIKVSGSTLAELVGDKYVKEPVCEGDEDTLEVSLTGMPPYVIKYEQRLKSERGAISLTNKELKLGLGVASIRMETSRAGQYEYKFYELEDYLYDHDGSKHSPLIVQQLVNSRPSARFKDIGRTYNYCKDGESEDEVIPIILEGLPPFYLEISIKPHTNGKPEVVTVPNINTKAYDFRIPHHVLTLGHHALSVRKVRDARGCQRKTEFDALHVPVHVSDVPSISPFESKTDYCVGDRIAYTLSGTPPFNVFYSFEGTESKATSTTTTFRRIAQRPGNFTITALTDNAAHCKARTNITKVIHQMPSVRIGRGKETVVDIPEGGEAEIIFEFGGTPPFEFTYTRSTTPRKGQKPRVLETKHDISYDRVKIVKASDEGTYEVVAIKDKHCAFSTMRPDGGAQRQKQIKYQ</sequence>
<dbReference type="PANTHER" id="PTHR28206:SF1">
    <property type="entry name" value="NUCLEOPORIN POM152"/>
    <property type="match status" value="1"/>
</dbReference>
<feature type="domain" description="Nucleoporin POM152 ninth Ig-like" evidence="6">
    <location>
        <begin position="1084"/>
        <end position="1162"/>
    </location>
</feature>
<reference evidence="7" key="1">
    <citation type="submission" date="2021-03" db="EMBL/GenBank/DDBJ databases">
        <title>Comparative genomics and phylogenomic investigation of the class Geoglossomycetes provide insights into ecological specialization and systematics.</title>
        <authorList>
            <person name="Melie T."/>
            <person name="Pirro S."/>
            <person name="Miller A.N."/>
            <person name="Quandt A."/>
        </authorList>
    </citation>
    <scope>NUCLEOTIDE SEQUENCE</scope>
    <source>
        <strain evidence="7">CAQ_001_2017</strain>
    </source>
</reference>
<feature type="domain" description="Nucleoporin POM152 Ig-like" evidence="4">
    <location>
        <begin position="766"/>
        <end position="853"/>
    </location>
</feature>
<dbReference type="Pfam" id="PF24097">
    <property type="entry name" value="TMD_POM152"/>
    <property type="match status" value="1"/>
</dbReference>
<feature type="compositionally biased region" description="Polar residues" evidence="1">
    <location>
        <begin position="11"/>
        <end position="28"/>
    </location>
</feature>
<evidence type="ECO:0000259" key="6">
    <source>
        <dbReference type="Pfam" id="PF24527"/>
    </source>
</evidence>
<dbReference type="GO" id="GO:0017056">
    <property type="term" value="F:structural constituent of nuclear pore"/>
    <property type="evidence" value="ECO:0007669"/>
    <property type="project" value="InterPro"/>
</dbReference>
<dbReference type="Pfam" id="PF23664">
    <property type="entry name" value="Ig_Pom152"/>
    <property type="match status" value="2"/>
</dbReference>
<dbReference type="GO" id="GO:0006999">
    <property type="term" value="P:nuclear pore organization"/>
    <property type="evidence" value="ECO:0007669"/>
    <property type="project" value="TreeGrafter"/>
</dbReference>
<feature type="domain" description="Nucleoporin POM152 Ig-like" evidence="4">
    <location>
        <begin position="1167"/>
        <end position="1255"/>
    </location>
</feature>
<organism evidence="7 8">
    <name type="scientific">Trichoglossum hirsutum</name>
    <dbReference type="NCBI Taxonomy" id="265104"/>
    <lineage>
        <taxon>Eukaryota</taxon>
        <taxon>Fungi</taxon>
        <taxon>Dikarya</taxon>
        <taxon>Ascomycota</taxon>
        <taxon>Pezizomycotina</taxon>
        <taxon>Geoglossomycetes</taxon>
        <taxon>Geoglossales</taxon>
        <taxon>Geoglossaceae</taxon>
        <taxon>Trichoglossum</taxon>
    </lineage>
</organism>
<dbReference type="InterPro" id="IPR056541">
    <property type="entry name" value="Ig-like_POM152"/>
</dbReference>
<dbReference type="Pfam" id="PF24312">
    <property type="entry name" value="Ig-like_POM152"/>
    <property type="match status" value="3"/>
</dbReference>
<dbReference type="InterPro" id="IPR056540">
    <property type="entry name" value="TMD_POM152"/>
</dbReference>
<feature type="domain" description="Nucleoporin POM152 N-terminal transmembrane" evidence="3">
    <location>
        <begin position="63"/>
        <end position="150"/>
    </location>
</feature>
<keyword evidence="8" id="KW-1185">Reference proteome</keyword>